<reference evidence="2" key="1">
    <citation type="journal article" date="2020" name="Fungal Divers.">
        <title>Resolving the Mortierellaceae phylogeny through synthesis of multi-gene phylogenetics and phylogenomics.</title>
        <authorList>
            <person name="Vandepol N."/>
            <person name="Liber J."/>
            <person name="Desiro A."/>
            <person name="Na H."/>
            <person name="Kennedy M."/>
            <person name="Barry K."/>
            <person name="Grigoriev I.V."/>
            <person name="Miller A.N."/>
            <person name="O'Donnell K."/>
            <person name="Stajich J.E."/>
            <person name="Bonito G."/>
        </authorList>
    </citation>
    <scope>NUCLEOTIDE SEQUENCE</scope>
    <source>
        <strain evidence="2">REB-010B</strain>
    </source>
</reference>
<dbReference type="AlphaFoldDB" id="A0A9P6R815"/>
<comment type="caution">
    <text evidence="2">The sequence shown here is derived from an EMBL/GenBank/DDBJ whole genome shotgun (WGS) entry which is preliminary data.</text>
</comment>
<feature type="signal peptide" evidence="1">
    <location>
        <begin position="1"/>
        <end position="21"/>
    </location>
</feature>
<dbReference type="EMBL" id="JAAAIP010000737">
    <property type="protein sequence ID" value="KAG0313170.1"/>
    <property type="molecule type" value="Genomic_DNA"/>
</dbReference>
<protein>
    <submittedName>
        <fullName evidence="2">Uncharacterized protein</fullName>
    </submittedName>
</protein>
<accession>A0A9P6R815</accession>
<dbReference type="Proteomes" id="UP000738325">
    <property type="component" value="Unassembled WGS sequence"/>
</dbReference>
<feature type="chain" id="PRO_5040295070" evidence="1">
    <location>
        <begin position="22"/>
        <end position="420"/>
    </location>
</feature>
<gene>
    <name evidence="2" type="ORF">BGZ99_009033</name>
</gene>
<proteinExistence type="predicted"/>
<keyword evidence="1" id="KW-0732">Signal</keyword>
<name>A0A9P6R815_9FUNG</name>
<evidence type="ECO:0000313" key="3">
    <source>
        <dbReference type="Proteomes" id="UP000738325"/>
    </source>
</evidence>
<evidence type="ECO:0000256" key="1">
    <source>
        <dbReference type="SAM" id="SignalP"/>
    </source>
</evidence>
<organism evidence="2 3">
    <name type="scientific">Dissophora globulifera</name>
    <dbReference type="NCBI Taxonomy" id="979702"/>
    <lineage>
        <taxon>Eukaryota</taxon>
        <taxon>Fungi</taxon>
        <taxon>Fungi incertae sedis</taxon>
        <taxon>Mucoromycota</taxon>
        <taxon>Mortierellomycotina</taxon>
        <taxon>Mortierellomycetes</taxon>
        <taxon>Mortierellales</taxon>
        <taxon>Mortierellaceae</taxon>
        <taxon>Dissophora</taxon>
    </lineage>
</organism>
<evidence type="ECO:0000313" key="2">
    <source>
        <dbReference type="EMBL" id="KAG0313170.1"/>
    </source>
</evidence>
<keyword evidence="3" id="KW-1185">Reference proteome</keyword>
<dbReference type="OrthoDB" id="2485689at2759"/>
<sequence>MRLGGLFFLGLVGVIATFSHAKPQRLNSAKPTRDIAAERKASTLVEVPMAVISAKRNASTLADAPWTVVTGPVNDAIEAWTYLSNLYQLLTDENLSVALVNSHCSMVTIDAETSSDGKNWNIITSFTMNGPNGDQYSAAAFKFMPNIPSRLRVFPGRSSVESQAMYVIPLTPPVPPISRSNTRTFQGYNIKINGVDDLCKSEAQFAQYLDQCQSSCGETKGHISCPTCNVAQKVCSGYSKTIITTMNQCIRSQLSPTLPFHDGNLVAFHSNNPGNKYLSECDGCDAQVLRLATSHSTLATNSYSKFKAHFMGVDSASGFPVVSFESQFTPGYYLALCAGCTNFGTVGNFQKGCLNETWCQWIVASVGGNVVLMSFYQPYKYWYLKVCNGCLGLPVNYGETAMDVLPELQVYKLWTPSVVG</sequence>